<evidence type="ECO:0000256" key="1">
    <source>
        <dbReference type="SAM" id="MobiDB-lite"/>
    </source>
</evidence>
<proteinExistence type="predicted"/>
<comment type="caution">
    <text evidence="2">The sequence shown here is derived from an EMBL/GenBank/DDBJ whole genome shotgun (WGS) entry which is preliminary data.</text>
</comment>
<organism evidence="2 3">
    <name type="scientific">Kingdonia uniflora</name>
    <dbReference type="NCBI Taxonomy" id="39325"/>
    <lineage>
        <taxon>Eukaryota</taxon>
        <taxon>Viridiplantae</taxon>
        <taxon>Streptophyta</taxon>
        <taxon>Embryophyta</taxon>
        <taxon>Tracheophyta</taxon>
        <taxon>Spermatophyta</taxon>
        <taxon>Magnoliopsida</taxon>
        <taxon>Ranunculales</taxon>
        <taxon>Circaeasteraceae</taxon>
        <taxon>Kingdonia</taxon>
    </lineage>
</organism>
<gene>
    <name evidence="2" type="ORF">GIB67_000158</name>
</gene>
<name>A0A7J7PA96_9MAGN</name>
<keyword evidence="3" id="KW-1185">Reference proteome</keyword>
<feature type="compositionally biased region" description="Acidic residues" evidence="1">
    <location>
        <begin position="53"/>
        <end position="64"/>
    </location>
</feature>
<feature type="region of interest" description="Disordered" evidence="1">
    <location>
        <begin position="50"/>
        <end position="89"/>
    </location>
</feature>
<dbReference type="EMBL" id="JACGCM010000121">
    <property type="protein sequence ID" value="KAF6176064.1"/>
    <property type="molecule type" value="Genomic_DNA"/>
</dbReference>
<evidence type="ECO:0000313" key="2">
    <source>
        <dbReference type="EMBL" id="KAF6176064.1"/>
    </source>
</evidence>
<dbReference type="AlphaFoldDB" id="A0A7J7PA96"/>
<feature type="compositionally biased region" description="Basic and acidic residues" evidence="1">
    <location>
        <begin position="145"/>
        <end position="156"/>
    </location>
</feature>
<feature type="compositionally biased region" description="Polar residues" evidence="1">
    <location>
        <begin position="70"/>
        <end position="89"/>
    </location>
</feature>
<feature type="compositionally biased region" description="Basic and acidic residues" evidence="1">
    <location>
        <begin position="166"/>
        <end position="182"/>
    </location>
</feature>
<feature type="region of interest" description="Disordered" evidence="1">
    <location>
        <begin position="131"/>
        <end position="200"/>
    </location>
</feature>
<dbReference type="Proteomes" id="UP000541444">
    <property type="component" value="Unassembled WGS sequence"/>
</dbReference>
<protein>
    <submittedName>
        <fullName evidence="2">Uncharacterized protein</fullName>
    </submittedName>
</protein>
<sequence length="379" mass="43474">MWEYSEVERVGDVHFYLNNQGHDEALDENKGVDHVAHHYVYVEVNLERSTSNSEEDFGYSEEDSGDSRSTDMSGPTNDDMSNPIESESDNMTLDDIVELYRPHDISLGFGGPVYKVCSLSNPVIGDLVEQYKNGGPSNLVVVDCGEPRQRKKEEIKKKTKKKEKRKQNQKENVQKRKGEQAKAHKKKRLRPNDLPEEELDEFPTIYDSDGDIIITEEDKIKNEDYRLRCKYSGKNYEWLLYARRLPNGHTFELTKTSNLTLTCKGKAEDSNKLANTGWVANEIEQLIRTVRTTRLFDVQEVIMIKFGVDISYYTTWNAWSICIERIVGSYDEANTIMPDLTIQVLLANPGSIATCSLDLAINQWMSTYITYKGFIEGFI</sequence>
<accession>A0A7J7PA96</accession>
<reference evidence="2 3" key="1">
    <citation type="journal article" date="2020" name="IScience">
        <title>Genome Sequencing of the Endangered Kingdonia uniflora (Circaeasteraceae, Ranunculales) Reveals Potential Mechanisms of Evolutionary Specialization.</title>
        <authorList>
            <person name="Sun Y."/>
            <person name="Deng T."/>
            <person name="Zhang A."/>
            <person name="Moore M.J."/>
            <person name="Landis J.B."/>
            <person name="Lin N."/>
            <person name="Zhang H."/>
            <person name="Zhang X."/>
            <person name="Huang J."/>
            <person name="Zhang X."/>
            <person name="Sun H."/>
            <person name="Wang H."/>
        </authorList>
    </citation>
    <scope>NUCLEOTIDE SEQUENCE [LARGE SCALE GENOMIC DNA]</scope>
    <source>
        <strain evidence="2">TB1705</strain>
        <tissue evidence="2">Leaf</tissue>
    </source>
</reference>
<evidence type="ECO:0000313" key="3">
    <source>
        <dbReference type="Proteomes" id="UP000541444"/>
    </source>
</evidence>